<dbReference type="Proteomes" id="UP001279734">
    <property type="component" value="Unassembled WGS sequence"/>
</dbReference>
<accession>A0AAD3SVK1</accession>
<comment type="caution">
    <text evidence="1">The sequence shown here is derived from an EMBL/GenBank/DDBJ whole genome shotgun (WGS) entry which is preliminary data.</text>
</comment>
<sequence length="194" mass="21520">MKLAVEGFGVGMGPDVRPRFTELLVELKGSLTPEPLTAFAGGGRRPEGLALWGDLLWVLEILESYSGHFGQCFTVAVSFVCFMMARDVHKELSRITACWCDLVVCLFLADAIAAFVAKCSNTLGVIGFVHMPMIWGGRGLWKSQSGWRPFCFYMPSVRHMPMVDKSLKKVHFAGFAHMSRMADAFPGCSCWSRE</sequence>
<dbReference type="AlphaFoldDB" id="A0AAD3SVK1"/>
<keyword evidence="2" id="KW-1185">Reference proteome</keyword>
<protein>
    <submittedName>
        <fullName evidence="1">Uncharacterized protein</fullName>
    </submittedName>
</protein>
<reference evidence="1" key="1">
    <citation type="submission" date="2023-05" db="EMBL/GenBank/DDBJ databases">
        <title>Nepenthes gracilis genome sequencing.</title>
        <authorList>
            <person name="Fukushima K."/>
        </authorList>
    </citation>
    <scope>NUCLEOTIDE SEQUENCE</scope>
    <source>
        <strain evidence="1">SING2019-196</strain>
    </source>
</reference>
<proteinExistence type="predicted"/>
<name>A0AAD3SVK1_NEPGR</name>
<organism evidence="1 2">
    <name type="scientific">Nepenthes gracilis</name>
    <name type="common">Slender pitcher plant</name>
    <dbReference type="NCBI Taxonomy" id="150966"/>
    <lineage>
        <taxon>Eukaryota</taxon>
        <taxon>Viridiplantae</taxon>
        <taxon>Streptophyta</taxon>
        <taxon>Embryophyta</taxon>
        <taxon>Tracheophyta</taxon>
        <taxon>Spermatophyta</taxon>
        <taxon>Magnoliopsida</taxon>
        <taxon>eudicotyledons</taxon>
        <taxon>Gunneridae</taxon>
        <taxon>Pentapetalae</taxon>
        <taxon>Caryophyllales</taxon>
        <taxon>Nepenthaceae</taxon>
        <taxon>Nepenthes</taxon>
    </lineage>
</organism>
<dbReference type="EMBL" id="BSYO01000018">
    <property type="protein sequence ID" value="GMH17741.1"/>
    <property type="molecule type" value="Genomic_DNA"/>
</dbReference>
<evidence type="ECO:0000313" key="1">
    <source>
        <dbReference type="EMBL" id="GMH17741.1"/>
    </source>
</evidence>
<evidence type="ECO:0000313" key="2">
    <source>
        <dbReference type="Proteomes" id="UP001279734"/>
    </source>
</evidence>
<gene>
    <name evidence="1" type="ORF">Nepgr_019582</name>
</gene>